<dbReference type="Gene3D" id="2.130.10.10">
    <property type="entry name" value="YVTN repeat-like/Quinoprotein amine dehydrogenase"/>
    <property type="match status" value="1"/>
</dbReference>
<evidence type="ECO:0000256" key="7">
    <source>
        <dbReference type="PROSITE-ProRule" id="PRU00221"/>
    </source>
</evidence>
<dbReference type="PROSITE" id="PS50082">
    <property type="entry name" value="WD_REPEATS_2"/>
    <property type="match status" value="1"/>
</dbReference>
<dbReference type="AlphaFoldDB" id="A0A6A6P796"/>
<comment type="similarity">
    <text evidence="6">Belongs to the WD repeat TRM82 family.</text>
</comment>
<keyword evidence="10" id="KW-1185">Reference proteome</keyword>
<evidence type="ECO:0000313" key="10">
    <source>
        <dbReference type="Proteomes" id="UP000799766"/>
    </source>
</evidence>
<keyword evidence="2 6" id="KW-0853">WD repeat</keyword>
<dbReference type="EMBL" id="MU001674">
    <property type="protein sequence ID" value="KAF2459749.1"/>
    <property type="molecule type" value="Genomic_DNA"/>
</dbReference>
<dbReference type="InterPro" id="IPR001680">
    <property type="entry name" value="WD40_rpt"/>
</dbReference>
<comment type="function">
    <text evidence="6">Required for the formation of N(7)-methylguanine at position 46 (m7G46) in tRNA. In the complex, it is required to stabilize and induce conformational changes of the catalytic subunit.</text>
</comment>
<dbReference type="InterPro" id="IPR036322">
    <property type="entry name" value="WD40_repeat_dom_sf"/>
</dbReference>
<evidence type="ECO:0000256" key="4">
    <source>
        <dbReference type="ARBA" id="ARBA00022737"/>
    </source>
</evidence>
<evidence type="ECO:0000313" key="9">
    <source>
        <dbReference type="EMBL" id="KAF2459749.1"/>
    </source>
</evidence>
<feature type="repeat" description="WD" evidence="7">
    <location>
        <begin position="273"/>
        <end position="313"/>
    </location>
</feature>
<sequence>MYHPYQRVRILYDEADPGENILLAASGPYLFSLNLNTRRISKWPKETAENPDIHRENQNDGEPPEKRRKTAPKASGLPNFIKIAVTNDRKHVIAVTAEDKCLRVLKLEDSGELRELSLRCMPKRPCAIAITPDDQTILCGDKFGDVYEIPLLQPPDDSQSSTPVPPTHSEDVPDANFVPQASDLTVHSRANRRALEAQRKQKAPLKTKEPLKFTHKLLLGHASILTDMLFTTIEAKVTDGSTQLRNYILTSDRDEHIRVSRGPPQAHVIENYCLGHKEFVNKITLLSPEVLVSGGGDDELFVWKWREGQLVRTISIHQTISKFAGESPDNTEELPESPAEEREAKIAVTGLWTVPRGTGPNKQVLVACEGVPKLIHLSAEALGDPCTTVELGVISTGGNVLDVTVLGRDIIVSVDTYHQAGSVDTARQDNAEEPIARLQAYRYSADAGRWERNAALDKRLQKCNGEVIEVVDEKSMRDVLYGVENLRKRPDEIAEEAGGMIASTGIRNPASRKGS</sequence>
<proteinExistence type="inferred from homology"/>
<dbReference type="GO" id="GO:0005829">
    <property type="term" value="C:cytosol"/>
    <property type="evidence" value="ECO:0007669"/>
    <property type="project" value="TreeGrafter"/>
</dbReference>
<dbReference type="SUPFAM" id="SSF50978">
    <property type="entry name" value="WD40 repeat-like"/>
    <property type="match status" value="1"/>
</dbReference>
<organism evidence="9 10">
    <name type="scientific">Lineolata rhizophorae</name>
    <dbReference type="NCBI Taxonomy" id="578093"/>
    <lineage>
        <taxon>Eukaryota</taxon>
        <taxon>Fungi</taxon>
        <taxon>Dikarya</taxon>
        <taxon>Ascomycota</taxon>
        <taxon>Pezizomycotina</taxon>
        <taxon>Dothideomycetes</taxon>
        <taxon>Dothideomycetes incertae sedis</taxon>
        <taxon>Lineolatales</taxon>
        <taxon>Lineolataceae</taxon>
        <taxon>Lineolata</taxon>
    </lineage>
</organism>
<accession>A0A6A6P796</accession>
<dbReference type="InterPro" id="IPR015943">
    <property type="entry name" value="WD40/YVTN_repeat-like_dom_sf"/>
</dbReference>
<gene>
    <name evidence="9" type="ORF">BDY21DRAFT_177335</name>
</gene>
<keyword evidence="5 6" id="KW-0539">Nucleus</keyword>
<feature type="region of interest" description="Disordered" evidence="8">
    <location>
        <begin position="46"/>
        <end position="73"/>
    </location>
</feature>
<reference evidence="9" key="1">
    <citation type="journal article" date="2020" name="Stud. Mycol.">
        <title>101 Dothideomycetes genomes: a test case for predicting lifestyles and emergence of pathogens.</title>
        <authorList>
            <person name="Haridas S."/>
            <person name="Albert R."/>
            <person name="Binder M."/>
            <person name="Bloem J."/>
            <person name="Labutti K."/>
            <person name="Salamov A."/>
            <person name="Andreopoulos B."/>
            <person name="Baker S."/>
            <person name="Barry K."/>
            <person name="Bills G."/>
            <person name="Bluhm B."/>
            <person name="Cannon C."/>
            <person name="Castanera R."/>
            <person name="Culley D."/>
            <person name="Daum C."/>
            <person name="Ezra D."/>
            <person name="Gonzalez J."/>
            <person name="Henrissat B."/>
            <person name="Kuo A."/>
            <person name="Liang C."/>
            <person name="Lipzen A."/>
            <person name="Lutzoni F."/>
            <person name="Magnuson J."/>
            <person name="Mondo S."/>
            <person name="Nolan M."/>
            <person name="Ohm R."/>
            <person name="Pangilinan J."/>
            <person name="Park H.-J."/>
            <person name="Ramirez L."/>
            <person name="Alfaro M."/>
            <person name="Sun H."/>
            <person name="Tritt A."/>
            <person name="Yoshinaga Y."/>
            <person name="Zwiers L.-H."/>
            <person name="Turgeon B."/>
            <person name="Goodwin S."/>
            <person name="Spatafora J."/>
            <person name="Crous P."/>
            <person name="Grigoriev I."/>
        </authorList>
    </citation>
    <scope>NUCLEOTIDE SEQUENCE</scope>
    <source>
        <strain evidence="9">ATCC 16933</strain>
    </source>
</reference>
<dbReference type="GO" id="GO:0106004">
    <property type="term" value="P:tRNA (guanine-N7)-methylation"/>
    <property type="evidence" value="ECO:0007669"/>
    <property type="project" value="UniProtKB-UniRule"/>
</dbReference>
<keyword evidence="3 6" id="KW-0819">tRNA processing</keyword>
<dbReference type="GO" id="GO:0005634">
    <property type="term" value="C:nucleus"/>
    <property type="evidence" value="ECO:0007669"/>
    <property type="project" value="UniProtKB-SubCell"/>
</dbReference>
<protein>
    <submittedName>
        <fullName evidence="9">Uncharacterized protein</fullName>
    </submittedName>
</protein>
<comment type="subcellular location">
    <subcellularLocation>
        <location evidence="1 6">Nucleus</location>
    </subcellularLocation>
</comment>
<evidence type="ECO:0000256" key="3">
    <source>
        <dbReference type="ARBA" id="ARBA00022694"/>
    </source>
</evidence>
<dbReference type="UniPathway" id="UPA00989"/>
<comment type="pathway">
    <text evidence="6">tRNA modification; N(7)-methylguanine-tRNA biosynthesis.</text>
</comment>
<dbReference type="GO" id="GO:0043527">
    <property type="term" value="C:tRNA methyltransferase complex"/>
    <property type="evidence" value="ECO:0007669"/>
    <property type="project" value="TreeGrafter"/>
</dbReference>
<dbReference type="OrthoDB" id="339900at2759"/>
<dbReference type="InterPro" id="IPR028884">
    <property type="entry name" value="Trm82"/>
</dbReference>
<evidence type="ECO:0000256" key="5">
    <source>
        <dbReference type="ARBA" id="ARBA00023242"/>
    </source>
</evidence>
<dbReference type="HAMAP" id="MF_03056">
    <property type="entry name" value="TRM82"/>
    <property type="match status" value="1"/>
</dbReference>
<dbReference type="PANTHER" id="PTHR16288:SF0">
    <property type="entry name" value="TRNA (GUANINE-N(7)-)-METHYLTRANSFERASE NON-CATALYTIC SUBUNIT WDR4"/>
    <property type="match status" value="1"/>
</dbReference>
<feature type="compositionally biased region" description="Basic and acidic residues" evidence="8">
    <location>
        <begin position="46"/>
        <end position="58"/>
    </location>
</feature>
<evidence type="ECO:0000256" key="8">
    <source>
        <dbReference type="SAM" id="MobiDB-lite"/>
    </source>
</evidence>
<evidence type="ECO:0000256" key="6">
    <source>
        <dbReference type="HAMAP-Rule" id="MF_03056"/>
    </source>
</evidence>
<evidence type="ECO:0000256" key="1">
    <source>
        <dbReference type="ARBA" id="ARBA00004123"/>
    </source>
</evidence>
<dbReference type="Proteomes" id="UP000799766">
    <property type="component" value="Unassembled WGS sequence"/>
</dbReference>
<feature type="region of interest" description="Disordered" evidence="8">
    <location>
        <begin position="152"/>
        <end position="175"/>
    </location>
</feature>
<name>A0A6A6P796_9PEZI</name>
<dbReference type="PANTHER" id="PTHR16288">
    <property type="entry name" value="WD40 REPEAT PROTEIN 4"/>
    <property type="match status" value="1"/>
</dbReference>
<keyword evidence="4 6" id="KW-0677">Repeat</keyword>
<evidence type="ECO:0000256" key="2">
    <source>
        <dbReference type="ARBA" id="ARBA00022574"/>
    </source>
</evidence>